<accession>X0ZC77</accession>
<dbReference type="InterPro" id="IPR001405">
    <property type="entry name" value="UPF0758"/>
</dbReference>
<organism evidence="2">
    <name type="scientific">marine sediment metagenome</name>
    <dbReference type="NCBI Taxonomy" id="412755"/>
    <lineage>
        <taxon>unclassified sequences</taxon>
        <taxon>metagenomes</taxon>
        <taxon>ecological metagenomes</taxon>
    </lineage>
</organism>
<evidence type="ECO:0000313" key="2">
    <source>
        <dbReference type="EMBL" id="GAG55822.1"/>
    </source>
</evidence>
<feature type="domain" description="UPF0758" evidence="1">
    <location>
        <begin position="3"/>
        <end position="81"/>
    </location>
</feature>
<dbReference type="AlphaFoldDB" id="X0ZC77"/>
<name>X0ZC77_9ZZZZ</name>
<evidence type="ECO:0000259" key="1">
    <source>
        <dbReference type="Pfam" id="PF20582"/>
    </source>
</evidence>
<dbReference type="EMBL" id="BART01008621">
    <property type="protein sequence ID" value="GAG55822.1"/>
    <property type="molecule type" value="Genomic_DNA"/>
</dbReference>
<gene>
    <name evidence="2" type="ORF">S01H4_19343</name>
</gene>
<dbReference type="InterPro" id="IPR046778">
    <property type="entry name" value="UPF0758_N"/>
</dbReference>
<comment type="caution">
    <text evidence="2">The sequence shown here is derived from an EMBL/GenBank/DDBJ whole genome shotgun (WGS) entry which is preliminary data.</text>
</comment>
<protein>
    <recommendedName>
        <fullName evidence="1">UPF0758 domain-containing protein</fullName>
    </recommendedName>
</protein>
<sequence>MKIKDWPEGDRPREKFYQRGSYALTDAELLAIIISKGVKNKSALDLAKEVLKKCDNLKKLNQKSVSEIENLNITGLGKIKIISILAALEAGRR</sequence>
<dbReference type="Pfam" id="PF20582">
    <property type="entry name" value="UPF0758_N"/>
    <property type="match status" value="1"/>
</dbReference>
<reference evidence="2" key="1">
    <citation type="journal article" date="2014" name="Front. Microbiol.">
        <title>High frequency of phylogenetically diverse reductive dehalogenase-homologous genes in deep subseafloor sedimentary metagenomes.</title>
        <authorList>
            <person name="Kawai M."/>
            <person name="Futagami T."/>
            <person name="Toyoda A."/>
            <person name="Takaki Y."/>
            <person name="Nishi S."/>
            <person name="Hori S."/>
            <person name="Arai W."/>
            <person name="Tsubouchi T."/>
            <person name="Morono Y."/>
            <person name="Uchiyama I."/>
            <person name="Ito T."/>
            <person name="Fujiyama A."/>
            <person name="Inagaki F."/>
            <person name="Takami H."/>
        </authorList>
    </citation>
    <scope>NUCLEOTIDE SEQUENCE</scope>
    <source>
        <strain evidence="2">Expedition CK06-06</strain>
    </source>
</reference>
<dbReference type="PANTHER" id="PTHR30471:SF3">
    <property type="entry name" value="UPF0758 PROTEIN YEES-RELATED"/>
    <property type="match status" value="1"/>
</dbReference>
<proteinExistence type="predicted"/>
<dbReference type="PANTHER" id="PTHR30471">
    <property type="entry name" value="DNA REPAIR PROTEIN RADC"/>
    <property type="match status" value="1"/>
</dbReference>
<feature type="non-terminal residue" evidence="2">
    <location>
        <position position="93"/>
    </location>
</feature>